<dbReference type="GO" id="GO:0046513">
    <property type="term" value="P:ceramide biosynthetic process"/>
    <property type="evidence" value="ECO:0007669"/>
    <property type="project" value="TreeGrafter"/>
</dbReference>
<evidence type="ECO:0000256" key="2">
    <source>
        <dbReference type="ARBA" id="ARBA00008392"/>
    </source>
</evidence>
<dbReference type="InterPro" id="IPR015422">
    <property type="entry name" value="PyrdxlP-dep_Trfase_small"/>
</dbReference>
<evidence type="ECO:0000256" key="4">
    <source>
        <dbReference type="ARBA" id="ARBA00022679"/>
    </source>
</evidence>
<feature type="region of interest" description="Disordered" evidence="7">
    <location>
        <begin position="1"/>
        <end position="21"/>
    </location>
</feature>
<dbReference type="EC" id="2.3.1.50" evidence="3"/>
<organism evidence="9 10">
    <name type="scientific">Plasmodiophora brassicae</name>
    <name type="common">Clubroot disease agent</name>
    <dbReference type="NCBI Taxonomy" id="37360"/>
    <lineage>
        <taxon>Eukaryota</taxon>
        <taxon>Sar</taxon>
        <taxon>Rhizaria</taxon>
        <taxon>Endomyxa</taxon>
        <taxon>Phytomyxea</taxon>
        <taxon>Plasmodiophorida</taxon>
        <taxon>Plasmodiophoridae</taxon>
        <taxon>Plasmodiophora</taxon>
    </lineage>
</organism>
<dbReference type="GO" id="GO:0030170">
    <property type="term" value="F:pyridoxal phosphate binding"/>
    <property type="evidence" value="ECO:0007669"/>
    <property type="project" value="InterPro"/>
</dbReference>
<keyword evidence="5" id="KW-0663">Pyridoxal phosphate</keyword>
<dbReference type="SUPFAM" id="SSF53383">
    <property type="entry name" value="PLP-dependent transferases"/>
    <property type="match status" value="1"/>
</dbReference>
<comment type="cofactor">
    <cofactor evidence="1">
        <name>pyridoxal 5'-phosphate</name>
        <dbReference type="ChEBI" id="CHEBI:597326"/>
    </cofactor>
</comment>
<sequence length="994" mass="109921">MGKWGVPVRNVEQSGMPPKGDADHDEIAWWPAISTYWGYAVLIAFGYVRDLVDRLVGQSRQTPPGYAPIVKDHEDFYTRRLYMRLRDAFNRPICGSPGAYIDVLERVSHDQNITQQLTGRYRRCLNLGSYNYLGFGDADSPCRDAVLETLQRFSVSTCSSRLDSGTTSVHVELESLVAKFLGKPAAMVVGMGFGTNSTVIPALVGKGGLIVSDSCNHSSIIVGARLSGAKIKTFKHQDVDDLERTVRQSIIEGQPRTHRPWTKILVIVEGIYSMEGEICDLPRIVDVVKKYNCYLFVDEAHSIGALGRTGRGVCEHTGVDPASVDILMGTFTKSFGGVGGYIAGSQELIDYLRVSCAGSLYSPSISPTVCQQILSSMMIIGGMDGTDQGRKRLDALRDNANFFREAMKEMGCHVLGILFMLDSLLEQTMLISMTLLGDTDSPVVPVMLCNPAKISAFSRECLDRNLAVVVVGFPATPVLLSRVRFCISAAHTRADLEHAIAVLDEVCDVTHIKYNADAEAASENAVGARAELSDADPGEGLGAYAVNSGTDEATGAEDKVDVAAPGDKSEPSTGLGSERAGRPRPKKSSELLAKKEMLGAQMLTFEASHSTDEELFKKQSQAYKVIYQRLLTSKKTSNDLSSYLANRTKRLGSLFIEDPSDVSFGENELGSFRQATSCLEELQKNGRQQYADAQKGVFSQSIRKAHELSIDLQRRCDELRFAADKLNESISFERQQMLTSWKNYEQCMKDNLLQEAEGKQTSTSKDPYLLARKFLHDLSVYRGGQARFSNAMKKIFEEVQLNDGRRINVLKDILQDHLLAEKSLLINSLRLIDDSLETVKQIDRERDVQLFLQSSELCPDEHGKNVYDYQPKSEGDLLIVERLRSHVQHKGTLLRQGKLVKSNYKLGHAVLTLSGFLHFFDKKDDDAPVLRLSLRGATVQDSSDTEPLSLTLSIPTQGLLSFSSARDVYVFKAEDPASLKEWIGMIQDAIERVS</sequence>
<evidence type="ECO:0000256" key="5">
    <source>
        <dbReference type="ARBA" id="ARBA00022898"/>
    </source>
</evidence>
<dbReference type="PROSITE" id="PS00599">
    <property type="entry name" value="AA_TRANSFER_CLASS_2"/>
    <property type="match status" value="1"/>
</dbReference>
<dbReference type="InterPro" id="IPR015421">
    <property type="entry name" value="PyrdxlP-dep_Trfase_major"/>
</dbReference>
<dbReference type="InterPro" id="IPR011993">
    <property type="entry name" value="PH-like_dom_sf"/>
</dbReference>
<evidence type="ECO:0000256" key="3">
    <source>
        <dbReference type="ARBA" id="ARBA00013220"/>
    </source>
</evidence>
<reference evidence="9 10" key="1">
    <citation type="submission" date="2015-02" db="EMBL/GenBank/DDBJ databases">
        <authorList>
            <person name="Chooi Y.-H."/>
        </authorList>
    </citation>
    <scope>NUCLEOTIDE SEQUENCE [LARGE SCALE GENOMIC DNA]</scope>
    <source>
        <strain evidence="9">E3</strain>
    </source>
</reference>
<dbReference type="InterPro" id="IPR050087">
    <property type="entry name" value="AON_synthase_class-II"/>
</dbReference>
<dbReference type="InterPro" id="IPR001849">
    <property type="entry name" value="PH_domain"/>
</dbReference>
<evidence type="ECO:0000259" key="8">
    <source>
        <dbReference type="PROSITE" id="PS50003"/>
    </source>
</evidence>
<dbReference type="InterPro" id="IPR015424">
    <property type="entry name" value="PyrdxlP-dep_Trfase"/>
</dbReference>
<dbReference type="InterPro" id="IPR001917">
    <property type="entry name" value="Aminotrans_II_pyridoxalP_BS"/>
</dbReference>
<dbReference type="SUPFAM" id="SSF103657">
    <property type="entry name" value="BAR/IMD domain-like"/>
    <property type="match status" value="1"/>
</dbReference>
<dbReference type="Proteomes" id="UP000039324">
    <property type="component" value="Unassembled WGS sequence"/>
</dbReference>
<accession>A0A0G4IL02</accession>
<dbReference type="GO" id="GO:0004758">
    <property type="term" value="F:serine C-palmitoyltransferase activity"/>
    <property type="evidence" value="ECO:0007669"/>
    <property type="project" value="UniProtKB-EC"/>
</dbReference>
<evidence type="ECO:0000256" key="7">
    <source>
        <dbReference type="SAM" id="MobiDB-lite"/>
    </source>
</evidence>
<dbReference type="GO" id="GO:0016020">
    <property type="term" value="C:membrane"/>
    <property type="evidence" value="ECO:0007669"/>
    <property type="project" value="GOC"/>
</dbReference>
<evidence type="ECO:0000313" key="9">
    <source>
        <dbReference type="EMBL" id="CEO95853.1"/>
    </source>
</evidence>
<keyword evidence="4" id="KW-0808">Transferase</keyword>
<dbReference type="CDD" id="cd06454">
    <property type="entry name" value="KBL_like"/>
    <property type="match status" value="1"/>
</dbReference>
<feature type="region of interest" description="Disordered" evidence="7">
    <location>
        <begin position="539"/>
        <end position="588"/>
    </location>
</feature>
<dbReference type="PANTHER" id="PTHR13693">
    <property type="entry name" value="CLASS II AMINOTRANSFERASE/8-AMINO-7-OXONONANOATE SYNTHASE"/>
    <property type="match status" value="1"/>
</dbReference>
<evidence type="ECO:0000313" key="10">
    <source>
        <dbReference type="Proteomes" id="UP000039324"/>
    </source>
</evidence>
<dbReference type="PROSITE" id="PS50003">
    <property type="entry name" value="PH_DOMAIN"/>
    <property type="match status" value="1"/>
</dbReference>
<dbReference type="PANTHER" id="PTHR13693:SF3">
    <property type="entry name" value="LD36009P"/>
    <property type="match status" value="1"/>
</dbReference>
<gene>
    <name evidence="9" type="ORF">PBRA_004566</name>
</gene>
<dbReference type="OrthoDB" id="65434at2759"/>
<proteinExistence type="inferred from homology"/>
<dbReference type="InterPro" id="IPR004839">
    <property type="entry name" value="Aminotransferase_I/II_large"/>
</dbReference>
<comment type="similarity">
    <text evidence="2">Belongs to the class-II pyridoxal-phosphate-dependent aminotransferase family.</text>
</comment>
<protein>
    <recommendedName>
        <fullName evidence="3">serine C-palmitoyltransferase</fullName>
        <ecNumber evidence="3">2.3.1.50</ecNumber>
    </recommendedName>
</protein>
<dbReference type="Pfam" id="PF00169">
    <property type="entry name" value="PH"/>
    <property type="match status" value="1"/>
</dbReference>
<dbReference type="STRING" id="37360.A0A0G4IL02"/>
<feature type="domain" description="PH" evidence="8">
    <location>
        <begin position="886"/>
        <end position="991"/>
    </location>
</feature>
<dbReference type="GO" id="GO:0046512">
    <property type="term" value="P:sphingosine biosynthetic process"/>
    <property type="evidence" value="ECO:0007669"/>
    <property type="project" value="TreeGrafter"/>
</dbReference>
<comment type="catalytic activity">
    <reaction evidence="6">
        <text>L-serine + hexadecanoyl-CoA + H(+) = 3-oxosphinganine + CO2 + CoA</text>
        <dbReference type="Rhea" id="RHEA:14761"/>
        <dbReference type="ChEBI" id="CHEBI:15378"/>
        <dbReference type="ChEBI" id="CHEBI:16526"/>
        <dbReference type="ChEBI" id="CHEBI:33384"/>
        <dbReference type="ChEBI" id="CHEBI:57287"/>
        <dbReference type="ChEBI" id="CHEBI:57379"/>
        <dbReference type="ChEBI" id="CHEBI:58299"/>
        <dbReference type="EC" id="2.3.1.50"/>
    </reaction>
</comment>
<dbReference type="Gene3D" id="1.20.1270.60">
    <property type="entry name" value="Arfaptin homology (AH) domain/BAR domain"/>
    <property type="match status" value="1"/>
</dbReference>
<keyword evidence="10" id="KW-1185">Reference proteome</keyword>
<dbReference type="Gene3D" id="3.90.1150.10">
    <property type="entry name" value="Aspartate Aminotransferase, domain 1"/>
    <property type="match status" value="1"/>
</dbReference>
<dbReference type="AlphaFoldDB" id="A0A0G4IL02"/>
<evidence type="ECO:0000256" key="6">
    <source>
        <dbReference type="ARBA" id="ARBA00048528"/>
    </source>
</evidence>
<name>A0A0G4IL02_PLABS</name>
<dbReference type="GO" id="GO:0017059">
    <property type="term" value="C:serine palmitoyltransferase complex"/>
    <property type="evidence" value="ECO:0007669"/>
    <property type="project" value="TreeGrafter"/>
</dbReference>
<dbReference type="InterPro" id="IPR027267">
    <property type="entry name" value="AH/BAR_dom_sf"/>
</dbReference>
<dbReference type="Pfam" id="PF00155">
    <property type="entry name" value="Aminotran_1_2"/>
    <property type="match status" value="1"/>
</dbReference>
<dbReference type="Gene3D" id="3.40.640.10">
    <property type="entry name" value="Type I PLP-dependent aspartate aminotransferase-like (Major domain)"/>
    <property type="match status" value="1"/>
</dbReference>
<dbReference type="SMART" id="SM00233">
    <property type="entry name" value="PH"/>
    <property type="match status" value="1"/>
</dbReference>
<evidence type="ECO:0000256" key="1">
    <source>
        <dbReference type="ARBA" id="ARBA00001933"/>
    </source>
</evidence>
<dbReference type="Gene3D" id="2.30.29.30">
    <property type="entry name" value="Pleckstrin-homology domain (PH domain)/Phosphotyrosine-binding domain (PTB)"/>
    <property type="match status" value="1"/>
</dbReference>
<dbReference type="SUPFAM" id="SSF50729">
    <property type="entry name" value="PH domain-like"/>
    <property type="match status" value="1"/>
</dbReference>
<dbReference type="EMBL" id="CDSF01000035">
    <property type="protein sequence ID" value="CEO95853.1"/>
    <property type="molecule type" value="Genomic_DNA"/>
</dbReference>